<protein>
    <submittedName>
        <fullName evidence="3">Metal-dependent phosphohydrolase domain protein</fullName>
    </submittedName>
</protein>
<keyword evidence="4" id="KW-1185">Reference proteome</keyword>
<dbReference type="Proteomes" id="UP000009282">
    <property type="component" value="Chromosome"/>
</dbReference>
<dbReference type="OrthoDB" id="9764808at2"/>
<proteinExistence type="predicted"/>
<keyword evidence="3" id="KW-0378">Hydrolase</keyword>
<dbReference type="CDD" id="cd00077">
    <property type="entry name" value="HDc"/>
    <property type="match status" value="1"/>
</dbReference>
<dbReference type="InterPro" id="IPR037522">
    <property type="entry name" value="HD_GYP_dom"/>
</dbReference>
<gene>
    <name evidence="3" type="ordered locus">GNIT_0984</name>
</gene>
<dbReference type="Gene3D" id="1.10.3210.10">
    <property type="entry name" value="Hypothetical protein af1432"/>
    <property type="match status" value="1"/>
</dbReference>
<evidence type="ECO:0000313" key="3">
    <source>
        <dbReference type="EMBL" id="AEP29121.1"/>
    </source>
</evidence>
<organism evidence="3 4">
    <name type="scientific">Glaciecola nitratireducens (strain JCM 12485 / KCTC 12276 / FR1064)</name>
    <dbReference type="NCBI Taxonomy" id="1085623"/>
    <lineage>
        <taxon>Bacteria</taxon>
        <taxon>Pseudomonadati</taxon>
        <taxon>Pseudomonadota</taxon>
        <taxon>Gammaproteobacteria</taxon>
        <taxon>Alteromonadales</taxon>
        <taxon>Alteromonadaceae</taxon>
        <taxon>Brumicola</taxon>
    </lineage>
</organism>
<dbReference type="AlphaFoldDB" id="G4QJZ9"/>
<sequence>MIKSISISELTIGMYVENVVKQKGNVRIKSRGLVKTQSILDALKSKGILEIEVDFAKSRLPESATKNNPRSEQLLDSDNNAESSSAADIGQLQSDTLSSSVPMRNSIKIAQIEESSSTNAIKAARHQEALEEADKLYSQAKNVQKSFLSQLRSGSTPNIDDLNNLSQHIIESVFDNTDALSCLLMLKDSNEYLVEHAINCAILLAMFARAKNMSEAEVEDLTNAGLLMDVGMASLPRELVAKTSKLNEAEWAKMKTHVDIGVEIAEGLADPQPIVLDVIANHHERINGSGYPNAKTASEISVYSQMAAIVDCYDAMISNRHHRRSVSATAALQELERDETLDRDLVIEFINAIGLHPVGSLVELHSKNLGIVSKRNRQHPLDPVVMIFYSLQTQLHTDVQRVDLLEADDHIVTGVRPEEFSMNLGKFFKKVFLSG</sequence>
<dbReference type="InterPro" id="IPR003607">
    <property type="entry name" value="HD/PDEase_dom"/>
</dbReference>
<name>G4QJZ9_GLANF</name>
<dbReference type="eggNOG" id="COG2206">
    <property type="taxonomic scope" value="Bacteria"/>
</dbReference>
<dbReference type="STRING" id="1085623.GNIT_0984"/>
<dbReference type="Pfam" id="PF13487">
    <property type="entry name" value="HD_5"/>
    <property type="match status" value="1"/>
</dbReference>
<dbReference type="EMBL" id="CP003060">
    <property type="protein sequence ID" value="AEP29121.1"/>
    <property type="molecule type" value="Genomic_DNA"/>
</dbReference>
<dbReference type="PANTHER" id="PTHR43155">
    <property type="entry name" value="CYCLIC DI-GMP PHOSPHODIESTERASE PA4108-RELATED"/>
    <property type="match status" value="1"/>
</dbReference>
<accession>G4QJZ9</accession>
<reference evidence="3 4" key="1">
    <citation type="journal article" date="2011" name="J. Bacteriol.">
        <title>Complete genome sequence of seawater bacterium Glaciecola nitratireducens FR1064T.</title>
        <authorList>
            <person name="Bian F."/>
            <person name="Qin Q.L."/>
            <person name="Xie B.B."/>
            <person name="Shu Y.L."/>
            <person name="Zhang X.Y."/>
            <person name="Yu Y."/>
            <person name="Chen B."/>
            <person name="Chen X.L."/>
            <person name="Zhou B.C."/>
            <person name="Zhang Y.Z."/>
        </authorList>
    </citation>
    <scope>NUCLEOTIDE SEQUENCE [LARGE SCALE GENOMIC DNA]</scope>
    <source>
        <strain evidence="4">JCM 12485 / KCTC 12276 / FR1064</strain>
    </source>
</reference>
<dbReference type="RefSeq" id="WP_014107996.1">
    <property type="nucleotide sequence ID" value="NC_016041.1"/>
</dbReference>
<feature type="compositionally biased region" description="Low complexity" evidence="1">
    <location>
        <begin position="76"/>
        <end position="88"/>
    </location>
</feature>
<dbReference type="KEGG" id="gni:GNIT_0984"/>
<dbReference type="SUPFAM" id="SSF109604">
    <property type="entry name" value="HD-domain/PDEase-like"/>
    <property type="match status" value="1"/>
</dbReference>
<dbReference type="PANTHER" id="PTHR43155:SF2">
    <property type="entry name" value="CYCLIC DI-GMP PHOSPHODIESTERASE PA4108"/>
    <property type="match status" value="1"/>
</dbReference>
<evidence type="ECO:0000313" key="4">
    <source>
        <dbReference type="Proteomes" id="UP000009282"/>
    </source>
</evidence>
<evidence type="ECO:0000256" key="1">
    <source>
        <dbReference type="SAM" id="MobiDB-lite"/>
    </source>
</evidence>
<dbReference type="PROSITE" id="PS51832">
    <property type="entry name" value="HD_GYP"/>
    <property type="match status" value="1"/>
</dbReference>
<dbReference type="Pfam" id="PF11871">
    <property type="entry name" value="DUF3391"/>
    <property type="match status" value="1"/>
</dbReference>
<feature type="domain" description="HD-GYP" evidence="2">
    <location>
        <begin position="171"/>
        <end position="367"/>
    </location>
</feature>
<dbReference type="InterPro" id="IPR021812">
    <property type="entry name" value="DUF3391"/>
</dbReference>
<feature type="region of interest" description="Disordered" evidence="1">
    <location>
        <begin position="62"/>
        <end position="98"/>
    </location>
</feature>
<dbReference type="GO" id="GO:0008081">
    <property type="term" value="F:phosphoric diester hydrolase activity"/>
    <property type="evidence" value="ECO:0007669"/>
    <property type="project" value="UniProtKB-ARBA"/>
</dbReference>
<evidence type="ECO:0000259" key="2">
    <source>
        <dbReference type="PROSITE" id="PS51832"/>
    </source>
</evidence>
<dbReference type="HOGENOM" id="CLU_000445_92_1_6"/>